<proteinExistence type="inferred from homology"/>
<dbReference type="OrthoDB" id="118413at2"/>
<evidence type="ECO:0000313" key="4">
    <source>
        <dbReference type="Proteomes" id="UP000199656"/>
    </source>
</evidence>
<dbReference type="Gene3D" id="3.30.530.20">
    <property type="match status" value="1"/>
</dbReference>
<evidence type="ECO:0000256" key="1">
    <source>
        <dbReference type="ARBA" id="ARBA00006817"/>
    </source>
</evidence>
<gene>
    <name evidence="3" type="ORF">SAMN05660909_05127</name>
</gene>
<dbReference type="InterPro" id="IPR013538">
    <property type="entry name" value="ASHA1/2-like_C"/>
</dbReference>
<dbReference type="Pfam" id="PF08327">
    <property type="entry name" value="AHSA1"/>
    <property type="match status" value="1"/>
</dbReference>
<keyword evidence="4" id="KW-1185">Reference proteome</keyword>
<comment type="similarity">
    <text evidence="1">Belongs to the AHA1 family.</text>
</comment>
<organism evidence="3 4">
    <name type="scientific">Chitinophaga terrae</name>
    <name type="common">ex Kim and Jung 2007</name>
    <dbReference type="NCBI Taxonomy" id="408074"/>
    <lineage>
        <taxon>Bacteria</taxon>
        <taxon>Pseudomonadati</taxon>
        <taxon>Bacteroidota</taxon>
        <taxon>Chitinophagia</taxon>
        <taxon>Chitinophagales</taxon>
        <taxon>Chitinophagaceae</taxon>
        <taxon>Chitinophaga</taxon>
    </lineage>
</organism>
<dbReference type="SUPFAM" id="SSF55961">
    <property type="entry name" value="Bet v1-like"/>
    <property type="match status" value="1"/>
</dbReference>
<dbReference type="STRING" id="408074.SAMN05660909_05127"/>
<dbReference type="EMBL" id="FNRL01000035">
    <property type="protein sequence ID" value="SEB06707.1"/>
    <property type="molecule type" value="Genomic_DNA"/>
</dbReference>
<dbReference type="InterPro" id="IPR023393">
    <property type="entry name" value="START-like_dom_sf"/>
</dbReference>
<dbReference type="Proteomes" id="UP000199656">
    <property type="component" value="Unassembled WGS sequence"/>
</dbReference>
<feature type="domain" description="Activator of Hsp90 ATPase homologue 1/2-like C-terminal" evidence="2">
    <location>
        <begin position="23"/>
        <end position="152"/>
    </location>
</feature>
<evidence type="ECO:0000313" key="3">
    <source>
        <dbReference type="EMBL" id="SEB06707.1"/>
    </source>
</evidence>
<evidence type="ECO:0000259" key="2">
    <source>
        <dbReference type="Pfam" id="PF08327"/>
    </source>
</evidence>
<name>A0A1H4GB84_9BACT</name>
<accession>A0A1H4GB84</accession>
<reference evidence="4" key="1">
    <citation type="submission" date="2016-10" db="EMBL/GenBank/DDBJ databases">
        <authorList>
            <person name="Varghese N."/>
            <person name="Submissions S."/>
        </authorList>
    </citation>
    <scope>NUCLEOTIDE SEQUENCE [LARGE SCALE GENOMIC DNA]</scope>
    <source>
        <strain evidence="4">DSM 23920</strain>
    </source>
</reference>
<sequence length="157" mass="18114">MTHKTIVESSGGQQDVRITRTFDLPVELLFRAYEDPELVEKWMHTKVLKLENRTHGSYTFETTSQQGDVLFRANGVIHQFVPGRKIVRTFEMENTPFGAQLEFLEFEKLTADTSRLNMHVIYRSEAERDQVLHIGIGLEKGINLAHNKLEEITGKLK</sequence>
<dbReference type="RefSeq" id="WP_089765460.1">
    <property type="nucleotide sequence ID" value="NZ_BKAT01000057.1"/>
</dbReference>
<dbReference type="AlphaFoldDB" id="A0A1H4GB84"/>
<protein>
    <submittedName>
        <fullName evidence="3">Uncharacterized conserved protein YndB, AHSA1/START domain</fullName>
    </submittedName>
</protein>